<evidence type="ECO:0000313" key="2">
    <source>
        <dbReference type="EMBL" id="MEA1607031.1"/>
    </source>
</evidence>
<gene>
    <name evidence="2" type="ORF">SOP97_14595</name>
</gene>
<evidence type="ECO:0000313" key="3">
    <source>
        <dbReference type="Proteomes" id="UP001292571"/>
    </source>
</evidence>
<evidence type="ECO:0000256" key="1">
    <source>
        <dbReference type="SAM" id="Phobius"/>
    </source>
</evidence>
<keyword evidence="1" id="KW-0812">Transmembrane</keyword>
<keyword evidence="3" id="KW-1185">Reference proteome</keyword>
<feature type="transmembrane region" description="Helical" evidence="1">
    <location>
        <begin position="73"/>
        <end position="92"/>
    </location>
</feature>
<organism evidence="2 3">
    <name type="scientific">Pseudomonas spirodelae</name>
    <dbReference type="NCBI Taxonomy" id="3101751"/>
    <lineage>
        <taxon>Bacteria</taxon>
        <taxon>Pseudomonadati</taxon>
        <taxon>Pseudomonadota</taxon>
        <taxon>Gammaproteobacteria</taxon>
        <taxon>Pseudomonadales</taxon>
        <taxon>Pseudomonadaceae</taxon>
        <taxon>Pseudomonas</taxon>
    </lineage>
</organism>
<reference evidence="2 3" key="1">
    <citation type="submission" date="2023-12" db="EMBL/GenBank/DDBJ databases">
        <title>Pseudomonas sp. T5W1.</title>
        <authorList>
            <person name="Maltman C."/>
        </authorList>
    </citation>
    <scope>NUCLEOTIDE SEQUENCE [LARGE SCALE GENOMIC DNA]</scope>
    <source>
        <strain evidence="2 3">T5W1</strain>
    </source>
</reference>
<keyword evidence="1" id="KW-0472">Membrane</keyword>
<feature type="transmembrane region" description="Helical" evidence="1">
    <location>
        <begin position="40"/>
        <end position="61"/>
    </location>
</feature>
<comment type="caution">
    <text evidence="2">The sequence shown here is derived from an EMBL/GenBank/DDBJ whole genome shotgun (WGS) entry which is preliminary data.</text>
</comment>
<accession>A0ABU5PBJ1</accession>
<dbReference type="RefSeq" id="WP_041110800.1">
    <property type="nucleotide sequence ID" value="NZ_JAYEET010000045.1"/>
</dbReference>
<evidence type="ECO:0008006" key="4">
    <source>
        <dbReference type="Google" id="ProtNLM"/>
    </source>
</evidence>
<protein>
    <recommendedName>
        <fullName evidence="4">MFS transporter</fullName>
    </recommendedName>
</protein>
<dbReference type="Proteomes" id="UP001292571">
    <property type="component" value="Unassembled WGS sequence"/>
</dbReference>
<keyword evidence="1" id="KW-1133">Transmembrane helix</keyword>
<feature type="transmembrane region" description="Helical" evidence="1">
    <location>
        <begin position="98"/>
        <end position="117"/>
    </location>
</feature>
<sequence length="127" mass="13388">MNITIFIKPKCLLTVAVALLLLVDPSLIFRWLGLPLGVDGMLLGRLLGATYLAVGLGFWFIHSLEDLPRRDSLLMVGCDLVCTGLVVQALLAGAMNPLGWGLAAVYLGSALGFGWCASQAAGKPAYA</sequence>
<dbReference type="EMBL" id="JAYEET010000045">
    <property type="protein sequence ID" value="MEA1607031.1"/>
    <property type="molecule type" value="Genomic_DNA"/>
</dbReference>
<proteinExistence type="predicted"/>
<name>A0ABU5PBJ1_9PSED</name>